<name>A0A010S6U1_9PEZI</name>
<evidence type="ECO:0000256" key="1">
    <source>
        <dbReference type="SAM" id="MobiDB-lite"/>
    </source>
</evidence>
<sequence>MEPESKDEEKERTRDHAASHRAGDWRRERVSEEVAGRARAKGTHTEKPRPRCGVSKAAVRTYTFFPQKTGAPYGGTVVTVRKKEPWMEDDGYGRGQRTGRKRRREGRGGRMDGRKEAHTSGKEPDERRNTSPPPQLTHHHHLPQHLKIKMEGTDTEYPAVPGLGCTFQVLDSDNSHSDDRFEDCPHPITHTCKGESEISIFADTERRLDTGNGGSSSFEARLVSIAHGTMETGDSIHLQAARRTPREDLELCFSDGACRPSLALTQYTSVGFNPPSRTLEVENVDAKQHLLHCLLPPAAPSLRRPTGHHWKHIELSSNDWTSVLQEQNALRGHHLDVVFCIVCYVRPTWLQRGGSDGHARTPHGTNSRSQ</sequence>
<gene>
    <name evidence="2" type="ORF">CFIO01_00176</name>
</gene>
<reference evidence="2 3" key="1">
    <citation type="submission" date="2014-02" db="EMBL/GenBank/DDBJ databases">
        <title>The genome sequence of Colletotrichum fioriniae PJ7.</title>
        <authorList>
            <person name="Baroncelli R."/>
            <person name="Thon M.R."/>
        </authorList>
    </citation>
    <scope>NUCLEOTIDE SEQUENCE [LARGE SCALE GENOMIC DNA]</scope>
    <source>
        <strain evidence="2 3">PJ7</strain>
    </source>
</reference>
<evidence type="ECO:0000313" key="2">
    <source>
        <dbReference type="EMBL" id="EXF86479.1"/>
    </source>
</evidence>
<proteinExistence type="predicted"/>
<dbReference type="EMBL" id="JARH01000012">
    <property type="protein sequence ID" value="EXF86479.1"/>
    <property type="molecule type" value="Genomic_DNA"/>
</dbReference>
<dbReference type="AlphaFoldDB" id="A0A010S6U1"/>
<accession>A0A010S6U1</accession>
<evidence type="ECO:0000313" key="3">
    <source>
        <dbReference type="Proteomes" id="UP000020467"/>
    </source>
</evidence>
<feature type="region of interest" description="Disordered" evidence="1">
    <location>
        <begin position="87"/>
        <end position="142"/>
    </location>
</feature>
<protein>
    <submittedName>
        <fullName evidence="2">Uncharacterized protein</fullName>
    </submittedName>
</protein>
<keyword evidence="3" id="KW-1185">Reference proteome</keyword>
<dbReference type="OrthoDB" id="10592053at2759"/>
<comment type="caution">
    <text evidence="2">The sequence shown here is derived from an EMBL/GenBank/DDBJ whole genome shotgun (WGS) entry which is preliminary data.</text>
</comment>
<feature type="compositionally biased region" description="Basic and acidic residues" evidence="1">
    <location>
        <begin position="7"/>
        <end position="36"/>
    </location>
</feature>
<dbReference type="KEGG" id="cfj:CFIO01_00176"/>
<dbReference type="HOGENOM" id="CLU_748043_0_0_1"/>
<feature type="region of interest" description="Disordered" evidence="1">
    <location>
        <begin position="1"/>
        <end position="54"/>
    </location>
</feature>
<organism evidence="2 3">
    <name type="scientific">Colletotrichum fioriniae PJ7</name>
    <dbReference type="NCBI Taxonomy" id="1445577"/>
    <lineage>
        <taxon>Eukaryota</taxon>
        <taxon>Fungi</taxon>
        <taxon>Dikarya</taxon>
        <taxon>Ascomycota</taxon>
        <taxon>Pezizomycotina</taxon>
        <taxon>Sordariomycetes</taxon>
        <taxon>Hypocreomycetidae</taxon>
        <taxon>Glomerellales</taxon>
        <taxon>Glomerellaceae</taxon>
        <taxon>Colletotrichum</taxon>
        <taxon>Colletotrichum acutatum species complex</taxon>
    </lineage>
</organism>
<dbReference type="Proteomes" id="UP000020467">
    <property type="component" value="Unassembled WGS sequence"/>
</dbReference>
<feature type="compositionally biased region" description="Basic and acidic residues" evidence="1">
    <location>
        <begin position="106"/>
        <end position="129"/>
    </location>
</feature>